<dbReference type="Proteomes" id="UP000235293">
    <property type="component" value="Unassembled WGS sequence"/>
</dbReference>
<dbReference type="RefSeq" id="WP_004574187.1">
    <property type="nucleotide sequence ID" value="NZ_CP019058.1"/>
</dbReference>
<reference evidence="4" key="1">
    <citation type="submission" date="2017-01" db="EMBL/GenBank/DDBJ databases">
        <title>Gardnerella vaginalis bacteremia associated with severe acute encephalopathy in a young female patient: Case Report and characterization of the isolate.</title>
        <authorList>
            <person name="Tankovic J."/>
            <person name="Timinskas A."/>
            <person name="Zilnyte M."/>
            <person name="Janulaitiene M."/>
            <person name="Zvirbliene A."/>
            <person name="Pleckaityte M."/>
        </authorList>
    </citation>
    <scope>NUCLEOTIDE SEQUENCE [LARGE SCALE GENOMIC DNA]</scope>
    <source>
        <strain evidence="4">GV37</strain>
    </source>
</reference>
<sequence length="134" mass="14090">MSRRKNFVKHSINFIHKRCKGIDCGSGTMLGIMLVIAVCSILVLSAILCNVLGAKHQAYAVATSAALSGASALQRMEDNACEVVARTVASSNAFLKSCNSTSNDVTVRVSVGLNIPFASNVEVSARAGLEDCNK</sequence>
<dbReference type="NCBIfam" id="TIGR03816">
    <property type="entry name" value="tadE_like_DECH"/>
    <property type="match status" value="1"/>
</dbReference>
<evidence type="ECO:0000256" key="1">
    <source>
        <dbReference type="SAM" id="Phobius"/>
    </source>
</evidence>
<keyword evidence="1" id="KW-0472">Membrane</keyword>
<reference evidence="2" key="2">
    <citation type="submission" date="2017-01" db="EMBL/GenBank/DDBJ databases">
        <authorList>
            <person name="Timinskas A."/>
        </authorList>
    </citation>
    <scope>NUCLEOTIDE SEQUENCE</scope>
    <source>
        <strain evidence="2">GV37</strain>
    </source>
</reference>
<protein>
    <submittedName>
        <fullName evidence="3">Pilus assembly protein TadE</fullName>
    </submittedName>
</protein>
<dbReference type="EMBL" id="PNGY01000001">
    <property type="protein sequence ID" value="PMC55302.1"/>
    <property type="molecule type" value="Genomic_DNA"/>
</dbReference>
<dbReference type="Proteomes" id="UP000186260">
    <property type="component" value="Chromosome"/>
</dbReference>
<evidence type="ECO:0000313" key="3">
    <source>
        <dbReference type="EMBL" id="PMC55302.1"/>
    </source>
</evidence>
<keyword evidence="4" id="KW-1185">Reference proteome</keyword>
<dbReference type="InterPro" id="IPR021202">
    <property type="entry name" value="Rv3654c-like"/>
</dbReference>
<proteinExistence type="predicted"/>
<gene>
    <name evidence="2" type="ORF">BVL65_00750</name>
    <name evidence="3" type="ORF">CJ213_04215</name>
</gene>
<name>A0A9X7FFP0_9BIFI</name>
<keyword evidence="1" id="KW-1133">Transmembrane helix</keyword>
<feature type="transmembrane region" description="Helical" evidence="1">
    <location>
        <begin position="21"/>
        <end position="48"/>
    </location>
</feature>
<dbReference type="AlphaFoldDB" id="A0A9X7FFP0"/>
<organism evidence="3 5">
    <name type="scientific">Gardnerella swidsinskii</name>
    <dbReference type="NCBI Taxonomy" id="2792979"/>
    <lineage>
        <taxon>Bacteria</taxon>
        <taxon>Bacillati</taxon>
        <taxon>Actinomycetota</taxon>
        <taxon>Actinomycetes</taxon>
        <taxon>Bifidobacteriales</taxon>
        <taxon>Bifidobacteriaceae</taxon>
        <taxon>Gardnerella</taxon>
    </lineage>
</organism>
<evidence type="ECO:0000313" key="2">
    <source>
        <dbReference type="EMBL" id="APW18182.1"/>
    </source>
</evidence>
<dbReference type="EMBL" id="CP019058">
    <property type="protein sequence ID" value="APW18182.1"/>
    <property type="molecule type" value="Genomic_DNA"/>
</dbReference>
<dbReference type="GeneID" id="97756211"/>
<keyword evidence="1" id="KW-0812">Transmembrane</keyword>
<accession>A0A9X7FFP0</accession>
<evidence type="ECO:0000313" key="4">
    <source>
        <dbReference type="Proteomes" id="UP000186260"/>
    </source>
</evidence>
<evidence type="ECO:0000313" key="5">
    <source>
        <dbReference type="Proteomes" id="UP000235293"/>
    </source>
</evidence>
<reference evidence="2" key="4">
    <citation type="journal article" date="2021" name="Pathogens">
        <title>Discrimination of Gardnerella Species by Combining MALDI-TOF Protein Profile, Chaperonin cpn60 Sequences, and Phenotypic Characteristics.</title>
        <authorList>
            <person name="Bulavaite A."/>
            <person name="Maier T."/>
            <person name="Pleckaityte M."/>
        </authorList>
    </citation>
    <scope>NUCLEOTIDE SEQUENCE</scope>
    <source>
        <strain evidence="2">GV37</strain>
    </source>
</reference>
<reference evidence="3 5" key="3">
    <citation type="submission" date="2017-09" db="EMBL/GenBank/DDBJ databases">
        <title>Bacterial strain isolated from the female urinary microbiota.</title>
        <authorList>
            <person name="Thomas-White K."/>
            <person name="Kumar N."/>
            <person name="Forster S."/>
            <person name="Putonti C."/>
            <person name="Lawley T."/>
            <person name="Wolfe A.J."/>
        </authorList>
    </citation>
    <scope>NUCLEOTIDE SEQUENCE [LARGE SCALE GENOMIC DNA]</scope>
    <source>
        <strain evidence="3 5">UMB0411</strain>
    </source>
</reference>